<sequence>MRERTIRGTVLATVLTASCFAAAPAHETNYVGLQLFAVAGVHKDVAGTQYGAGIGPLLQARVGGRRLAFRFEGIPVVAIPQRASTYYGQATPSIGIFNATLGYRIVPRVSFGLGETVINQRTPLPNLQQIVSSRLAGFRYALRYTEPLRGNRTIEANLGAAPTLWGSDDYVYGDGVTPPTVKAEQAAEIDASLAIGFQRPYGEMLLGLRALNFSAKYTATGIAGDRNAGVGLFVEFRKAIP</sequence>
<protein>
    <recommendedName>
        <fullName evidence="2">Outer membrane protein beta-barrel domain-containing protein</fullName>
    </recommendedName>
</protein>
<proteinExistence type="predicted"/>
<reference evidence="1" key="1">
    <citation type="submission" date="2009-10" db="EMBL/GenBank/DDBJ databases">
        <title>Diversity of trophic interactions inside an arsenic-rich microbial ecosystem.</title>
        <authorList>
            <person name="Bertin P.N."/>
            <person name="Heinrich-Salmeron A."/>
            <person name="Pelletier E."/>
            <person name="Goulhen-Chollet F."/>
            <person name="Arsene-Ploetze F."/>
            <person name="Gallien S."/>
            <person name="Calteau A."/>
            <person name="Vallenet D."/>
            <person name="Casiot C."/>
            <person name="Chane-Woon-Ming B."/>
            <person name="Giloteaux L."/>
            <person name="Barakat M."/>
            <person name="Bonnefoy V."/>
            <person name="Bruneel O."/>
            <person name="Chandler M."/>
            <person name="Cleiss J."/>
            <person name="Duran R."/>
            <person name="Elbaz-Poulichet F."/>
            <person name="Fonknechten N."/>
            <person name="Lauga B."/>
            <person name="Mornico D."/>
            <person name="Ortet P."/>
            <person name="Schaeffer C."/>
            <person name="Siguier P."/>
            <person name="Alexander Thil Smith A."/>
            <person name="Van Dorsselaer A."/>
            <person name="Weissenbach J."/>
            <person name="Medigue C."/>
            <person name="Le Paslier D."/>
        </authorList>
    </citation>
    <scope>NUCLEOTIDE SEQUENCE</scope>
</reference>
<dbReference type="PROSITE" id="PS51257">
    <property type="entry name" value="PROKAR_LIPOPROTEIN"/>
    <property type="match status" value="1"/>
</dbReference>
<name>E6Q488_9ZZZZ</name>
<evidence type="ECO:0008006" key="2">
    <source>
        <dbReference type="Google" id="ProtNLM"/>
    </source>
</evidence>
<dbReference type="AlphaFoldDB" id="E6Q488"/>
<dbReference type="EMBL" id="CABO01000028">
    <property type="protein sequence ID" value="CBI02047.1"/>
    <property type="molecule type" value="Genomic_DNA"/>
</dbReference>
<organism evidence="1">
    <name type="scientific">mine drainage metagenome</name>
    <dbReference type="NCBI Taxonomy" id="410659"/>
    <lineage>
        <taxon>unclassified sequences</taxon>
        <taxon>metagenomes</taxon>
        <taxon>ecological metagenomes</taxon>
    </lineage>
</organism>
<accession>E6Q488</accession>
<evidence type="ECO:0000313" key="1">
    <source>
        <dbReference type="EMBL" id="CBI02047.1"/>
    </source>
</evidence>
<gene>
    <name evidence="1" type="ORF">CARN4_2242</name>
</gene>
<comment type="caution">
    <text evidence="1">The sequence shown here is derived from an EMBL/GenBank/DDBJ whole genome shotgun (WGS) entry which is preliminary data.</text>
</comment>